<dbReference type="Proteomes" id="UP001153620">
    <property type="component" value="Chromosome 2"/>
</dbReference>
<evidence type="ECO:0000256" key="11">
    <source>
        <dbReference type="RuleBase" id="RU367085"/>
    </source>
</evidence>
<keyword evidence="14" id="KW-1185">Reference proteome</keyword>
<comment type="subunit">
    <text evidence="3 11">Monomer.</text>
</comment>
<keyword evidence="4 11" id="KW-0540">Nuclease</keyword>
<sequence length="308" mass="35519">MSKTKFIILILFIINLSSINCAKNKERQRKKNYTEIATNEELQKLSQEIFELDTTNILSKLHVNYQGRFRSLNSTDDLAPEPLLTYENELTELDTIKHMIMMYDNYERNSSVNEIVTDDERQEEKNFINSLLSTAVMKKTINFLESKNLVGSSEDEHYTLLHSIWFGLYPRNKGTHATSSGFEHVFLSELKKKKTIGLHSWIYMAMMEKSGELDYKGWIDRVDLGDKAVILTIKLAVNGYRKNLSSIIIGAPPELEFALFTLCFKTRANRKCPLSYNDIKFNVNTYSIVHKNNKLVGTAYADIKENVS</sequence>
<evidence type="ECO:0000313" key="14">
    <source>
        <dbReference type="Proteomes" id="UP001153620"/>
    </source>
</evidence>
<feature type="domain" description="EndoU" evidence="12">
    <location>
        <begin position="38"/>
        <end position="305"/>
    </location>
</feature>
<protein>
    <recommendedName>
        <fullName evidence="12">EndoU domain-containing protein</fullName>
    </recommendedName>
</protein>
<comment type="cofactor">
    <cofactor evidence="1 11">
        <name>Mn(2+)</name>
        <dbReference type="ChEBI" id="CHEBI:29035"/>
    </cofactor>
</comment>
<dbReference type="OrthoDB" id="430326at2759"/>
<dbReference type="PANTHER" id="PTHR12439:SF42">
    <property type="entry name" value="ENDORIBONUCLEASE-RELATED"/>
    <property type="match status" value="1"/>
</dbReference>
<dbReference type="InterPro" id="IPR018998">
    <property type="entry name" value="EndoU_C"/>
</dbReference>
<evidence type="ECO:0000256" key="8">
    <source>
        <dbReference type="ARBA" id="ARBA00022884"/>
    </source>
</evidence>
<keyword evidence="11" id="KW-0732">Signal</keyword>
<accession>A0A9N9RQE5</accession>
<dbReference type="GO" id="GO:0046872">
    <property type="term" value="F:metal ion binding"/>
    <property type="evidence" value="ECO:0007669"/>
    <property type="project" value="UniProtKB-UniRule"/>
</dbReference>
<dbReference type="InterPro" id="IPR037227">
    <property type="entry name" value="EndoU-like"/>
</dbReference>
<dbReference type="InterPro" id="IPR039787">
    <property type="entry name" value="ENDOU"/>
</dbReference>
<keyword evidence="10" id="KW-0456">Lyase</keyword>
<keyword evidence="7 11" id="KW-0378">Hydrolase</keyword>
<name>A0A9N9RQE5_9DIPT</name>
<dbReference type="GO" id="GO:0016787">
    <property type="term" value="F:hydrolase activity"/>
    <property type="evidence" value="ECO:0007669"/>
    <property type="project" value="UniProtKB-KW"/>
</dbReference>
<dbReference type="CDD" id="cd21159">
    <property type="entry name" value="XendoU"/>
    <property type="match status" value="1"/>
</dbReference>
<dbReference type="GO" id="GO:0003723">
    <property type="term" value="F:RNA binding"/>
    <property type="evidence" value="ECO:0007669"/>
    <property type="project" value="UniProtKB-UniRule"/>
</dbReference>
<evidence type="ECO:0000256" key="10">
    <source>
        <dbReference type="ARBA" id="ARBA00023239"/>
    </source>
</evidence>
<evidence type="ECO:0000256" key="4">
    <source>
        <dbReference type="ARBA" id="ARBA00022722"/>
    </source>
</evidence>
<keyword evidence="9 11" id="KW-0464">Manganese</keyword>
<feature type="signal peptide" evidence="11">
    <location>
        <begin position="1"/>
        <end position="21"/>
    </location>
</feature>
<evidence type="ECO:0000313" key="13">
    <source>
        <dbReference type="EMBL" id="CAG9802888.1"/>
    </source>
</evidence>
<dbReference type="SUPFAM" id="SSF142877">
    <property type="entry name" value="EndoU-like"/>
    <property type="match status" value="1"/>
</dbReference>
<keyword evidence="5 11" id="KW-0479">Metal-binding</keyword>
<comment type="similarity">
    <text evidence="2 11">Belongs to the ENDOU family.</text>
</comment>
<gene>
    <name evidence="13" type="ORF">CHIRRI_LOCUS5793</name>
</gene>
<evidence type="ECO:0000256" key="6">
    <source>
        <dbReference type="ARBA" id="ARBA00022759"/>
    </source>
</evidence>
<keyword evidence="8 11" id="KW-0694">RNA-binding</keyword>
<dbReference type="AlphaFoldDB" id="A0A9N9RQE5"/>
<dbReference type="PANTHER" id="PTHR12439">
    <property type="entry name" value="PLACENTAL PROTEIN 11-RELATED"/>
    <property type="match status" value="1"/>
</dbReference>
<dbReference type="Pfam" id="PF09412">
    <property type="entry name" value="XendoU"/>
    <property type="match status" value="1"/>
</dbReference>
<reference evidence="13" key="2">
    <citation type="submission" date="2022-10" db="EMBL/GenBank/DDBJ databases">
        <authorList>
            <consortium name="ENA_rothamsted_submissions"/>
            <consortium name="culmorum"/>
            <person name="King R."/>
        </authorList>
    </citation>
    <scope>NUCLEOTIDE SEQUENCE</scope>
</reference>
<feature type="chain" id="PRO_5040546941" description="EndoU domain-containing protein" evidence="11">
    <location>
        <begin position="22"/>
        <end position="308"/>
    </location>
</feature>
<evidence type="ECO:0000256" key="7">
    <source>
        <dbReference type="ARBA" id="ARBA00022801"/>
    </source>
</evidence>
<keyword evidence="6 11" id="KW-0255">Endonuclease</keyword>
<dbReference type="GO" id="GO:0004521">
    <property type="term" value="F:RNA endonuclease activity"/>
    <property type="evidence" value="ECO:0007669"/>
    <property type="project" value="UniProtKB-UniRule"/>
</dbReference>
<organism evidence="13 14">
    <name type="scientific">Chironomus riparius</name>
    <dbReference type="NCBI Taxonomy" id="315576"/>
    <lineage>
        <taxon>Eukaryota</taxon>
        <taxon>Metazoa</taxon>
        <taxon>Ecdysozoa</taxon>
        <taxon>Arthropoda</taxon>
        <taxon>Hexapoda</taxon>
        <taxon>Insecta</taxon>
        <taxon>Pterygota</taxon>
        <taxon>Neoptera</taxon>
        <taxon>Endopterygota</taxon>
        <taxon>Diptera</taxon>
        <taxon>Nematocera</taxon>
        <taxon>Chironomoidea</taxon>
        <taxon>Chironomidae</taxon>
        <taxon>Chironominae</taxon>
        <taxon>Chironomus</taxon>
    </lineage>
</organism>
<dbReference type="GO" id="GO:0016829">
    <property type="term" value="F:lyase activity"/>
    <property type="evidence" value="ECO:0007669"/>
    <property type="project" value="UniProtKB-KW"/>
</dbReference>
<evidence type="ECO:0000256" key="2">
    <source>
        <dbReference type="ARBA" id="ARBA00010168"/>
    </source>
</evidence>
<reference evidence="13" key="1">
    <citation type="submission" date="2022-01" db="EMBL/GenBank/DDBJ databases">
        <authorList>
            <person name="King R."/>
        </authorList>
    </citation>
    <scope>NUCLEOTIDE SEQUENCE</scope>
</reference>
<evidence type="ECO:0000256" key="1">
    <source>
        <dbReference type="ARBA" id="ARBA00001936"/>
    </source>
</evidence>
<evidence type="ECO:0000259" key="12">
    <source>
        <dbReference type="PROSITE" id="PS51959"/>
    </source>
</evidence>
<evidence type="ECO:0000256" key="9">
    <source>
        <dbReference type="ARBA" id="ARBA00023211"/>
    </source>
</evidence>
<proteinExistence type="inferred from homology"/>
<dbReference type="PROSITE" id="PS51959">
    <property type="entry name" value="ENDOU"/>
    <property type="match status" value="1"/>
</dbReference>
<evidence type="ECO:0000256" key="5">
    <source>
        <dbReference type="ARBA" id="ARBA00022723"/>
    </source>
</evidence>
<evidence type="ECO:0000256" key="3">
    <source>
        <dbReference type="ARBA" id="ARBA00011245"/>
    </source>
</evidence>
<dbReference type="EMBL" id="OU895878">
    <property type="protein sequence ID" value="CAG9802888.1"/>
    <property type="molecule type" value="Genomic_DNA"/>
</dbReference>